<dbReference type="InterPro" id="IPR009057">
    <property type="entry name" value="Homeodomain-like_sf"/>
</dbReference>
<protein>
    <submittedName>
        <fullName evidence="4">TetR/AcrR family transcriptional regulator</fullName>
    </submittedName>
</protein>
<dbReference type="SUPFAM" id="SSF46689">
    <property type="entry name" value="Homeodomain-like"/>
    <property type="match status" value="1"/>
</dbReference>
<keyword evidence="5" id="KW-1185">Reference proteome</keyword>
<evidence type="ECO:0000313" key="5">
    <source>
        <dbReference type="Proteomes" id="UP001564760"/>
    </source>
</evidence>
<dbReference type="PANTHER" id="PTHR30055">
    <property type="entry name" value="HTH-TYPE TRANSCRIPTIONAL REGULATOR RUTR"/>
    <property type="match status" value="1"/>
</dbReference>
<gene>
    <name evidence="4" type="ORF">AB8998_17580</name>
</gene>
<sequence>MADRAAGRPGRPRSEPSRVAVLAATSALLDEVGLRAMTTDEIAARSGVSNATIYKWWSNKYAVAVDAFLSEMATEVSGRIGQLPKRATRERVSARKLISAAVAVVVCVAAAEPARADPNAFAVLGCSCHETASAGSPDLRNEIDQGIRQGLATSHRP</sequence>
<proteinExistence type="predicted"/>
<dbReference type="PANTHER" id="PTHR30055:SF148">
    <property type="entry name" value="TETR-FAMILY TRANSCRIPTIONAL REGULATOR"/>
    <property type="match status" value="1"/>
</dbReference>
<dbReference type="Proteomes" id="UP001564760">
    <property type="component" value="Unassembled WGS sequence"/>
</dbReference>
<comment type="caution">
    <text evidence="4">The sequence shown here is derived from an EMBL/GenBank/DDBJ whole genome shotgun (WGS) entry which is preliminary data.</text>
</comment>
<dbReference type="EMBL" id="JBGEDP010000001">
    <property type="protein sequence ID" value="MEY8016673.1"/>
    <property type="molecule type" value="Genomic_DNA"/>
</dbReference>
<reference evidence="4 5" key="1">
    <citation type="submission" date="2024-08" db="EMBL/GenBank/DDBJ databases">
        <title>Mycobacterium servetensis sp. nov., a novel rapid-growing mycobacterial species recovered from a human patient in Zaragoza, Spain.</title>
        <authorList>
            <person name="Tristancho-Baro A.I."/>
            <person name="Buenestado-Serrano S."/>
            <person name="Garcia De Viedma D."/>
            <person name="Milagro-Beamonte A."/>
            <person name="Burillo N."/>
            <person name="Sanz S."/>
            <person name="Lopez-Calleja A.I."/>
            <person name="Penas-Utrilla D."/>
            <person name="Guardingo M."/>
            <person name="Garcia M.J."/>
            <person name="Vinuelas-Bayon J."/>
        </authorList>
    </citation>
    <scope>NUCLEOTIDE SEQUENCE [LARGE SCALE GENOMIC DNA]</scope>
    <source>
        <strain evidence="5">HUMS_12744610</strain>
    </source>
</reference>
<evidence type="ECO:0000256" key="2">
    <source>
        <dbReference type="PROSITE-ProRule" id="PRU00335"/>
    </source>
</evidence>
<evidence type="ECO:0000313" key="4">
    <source>
        <dbReference type="EMBL" id="MEY8016673.1"/>
    </source>
</evidence>
<keyword evidence="1 2" id="KW-0238">DNA-binding</keyword>
<dbReference type="RefSeq" id="WP_369739035.1">
    <property type="nucleotide sequence ID" value="NZ_JBGEDP010000001.1"/>
</dbReference>
<dbReference type="Gene3D" id="1.10.357.10">
    <property type="entry name" value="Tetracycline Repressor, domain 2"/>
    <property type="match status" value="1"/>
</dbReference>
<feature type="DNA-binding region" description="H-T-H motif" evidence="2">
    <location>
        <begin position="38"/>
        <end position="57"/>
    </location>
</feature>
<dbReference type="PROSITE" id="PS50977">
    <property type="entry name" value="HTH_TETR_2"/>
    <property type="match status" value="1"/>
</dbReference>
<dbReference type="InterPro" id="IPR001647">
    <property type="entry name" value="HTH_TetR"/>
</dbReference>
<dbReference type="Pfam" id="PF00440">
    <property type="entry name" value="TetR_N"/>
    <property type="match status" value="1"/>
</dbReference>
<evidence type="ECO:0000256" key="1">
    <source>
        <dbReference type="ARBA" id="ARBA00023125"/>
    </source>
</evidence>
<name>A0ABV4C2A7_9MYCO</name>
<organism evidence="4 5">
    <name type="scientific">Mycobacterium servetii</name>
    <dbReference type="NCBI Taxonomy" id="3237418"/>
    <lineage>
        <taxon>Bacteria</taxon>
        <taxon>Bacillati</taxon>
        <taxon>Actinomycetota</taxon>
        <taxon>Actinomycetes</taxon>
        <taxon>Mycobacteriales</taxon>
        <taxon>Mycobacteriaceae</taxon>
        <taxon>Mycobacterium</taxon>
    </lineage>
</organism>
<dbReference type="InterPro" id="IPR050109">
    <property type="entry name" value="HTH-type_TetR-like_transc_reg"/>
</dbReference>
<dbReference type="PRINTS" id="PR00455">
    <property type="entry name" value="HTHTETR"/>
</dbReference>
<evidence type="ECO:0000259" key="3">
    <source>
        <dbReference type="PROSITE" id="PS50977"/>
    </source>
</evidence>
<feature type="domain" description="HTH tetR-type" evidence="3">
    <location>
        <begin position="15"/>
        <end position="75"/>
    </location>
</feature>
<accession>A0ABV4C2A7</accession>